<dbReference type="EMBL" id="JBDFQZ010000011">
    <property type="protein sequence ID" value="KAK9678618.1"/>
    <property type="molecule type" value="Genomic_DNA"/>
</dbReference>
<dbReference type="PANTHER" id="PTHR35503">
    <property type="entry name" value="OSJNBA0006M15.15 PROTEIN"/>
    <property type="match status" value="1"/>
</dbReference>
<gene>
    <name evidence="2" type="ORF">RND81_11G223300</name>
</gene>
<protein>
    <recommendedName>
        <fullName evidence="1">C2 domain-containing protein</fullName>
    </recommendedName>
</protein>
<dbReference type="PANTHER" id="PTHR35503:SF2">
    <property type="entry name" value="OS04G0455700 PROTEIN"/>
    <property type="match status" value="1"/>
</dbReference>
<organism evidence="2 3">
    <name type="scientific">Saponaria officinalis</name>
    <name type="common">Common soapwort</name>
    <name type="synonym">Lychnis saponaria</name>
    <dbReference type="NCBI Taxonomy" id="3572"/>
    <lineage>
        <taxon>Eukaryota</taxon>
        <taxon>Viridiplantae</taxon>
        <taxon>Streptophyta</taxon>
        <taxon>Embryophyta</taxon>
        <taxon>Tracheophyta</taxon>
        <taxon>Spermatophyta</taxon>
        <taxon>Magnoliopsida</taxon>
        <taxon>eudicotyledons</taxon>
        <taxon>Gunneridae</taxon>
        <taxon>Pentapetalae</taxon>
        <taxon>Caryophyllales</taxon>
        <taxon>Caryophyllaceae</taxon>
        <taxon>Caryophylleae</taxon>
        <taxon>Saponaria</taxon>
    </lineage>
</organism>
<name>A0AAW1HQW6_SAPOF</name>
<keyword evidence="3" id="KW-1185">Reference proteome</keyword>
<evidence type="ECO:0000259" key="1">
    <source>
        <dbReference type="PROSITE" id="PS50004"/>
    </source>
</evidence>
<accession>A0AAW1HQW6</accession>
<sequence>MAESSVKCEIRIFGAKNIVTKKQGSFFIRCYISVGKNKRIQLNTREITSPLKNCEYILWDETFSLECTQGSSIRDLEHEKIVFELRWRNAKTNFLAQMGGSKLLGSSEILLKSVFEEKAWEVQKWVSMLGRDNGTECWDEKPPALQVGVKVEKAWSSKTVSKEEMRRKRRQERLRNLDECGCGCSNGGFCCTCVDNELFLVAAVLDVC</sequence>
<evidence type="ECO:0000313" key="2">
    <source>
        <dbReference type="EMBL" id="KAK9678618.1"/>
    </source>
</evidence>
<dbReference type="AlphaFoldDB" id="A0AAW1HQW6"/>
<comment type="caution">
    <text evidence="2">The sequence shown here is derived from an EMBL/GenBank/DDBJ whole genome shotgun (WGS) entry which is preliminary data.</text>
</comment>
<dbReference type="Gene3D" id="2.60.40.150">
    <property type="entry name" value="C2 domain"/>
    <property type="match status" value="1"/>
</dbReference>
<feature type="domain" description="C2" evidence="1">
    <location>
        <begin position="1"/>
        <end position="126"/>
    </location>
</feature>
<dbReference type="Proteomes" id="UP001443914">
    <property type="component" value="Unassembled WGS sequence"/>
</dbReference>
<dbReference type="InterPro" id="IPR035892">
    <property type="entry name" value="C2_domain_sf"/>
</dbReference>
<dbReference type="InterPro" id="IPR000008">
    <property type="entry name" value="C2_dom"/>
</dbReference>
<dbReference type="PROSITE" id="PS50004">
    <property type="entry name" value="C2"/>
    <property type="match status" value="1"/>
</dbReference>
<evidence type="ECO:0000313" key="3">
    <source>
        <dbReference type="Proteomes" id="UP001443914"/>
    </source>
</evidence>
<dbReference type="SUPFAM" id="SSF49562">
    <property type="entry name" value="C2 domain (Calcium/lipid-binding domain, CaLB)"/>
    <property type="match status" value="1"/>
</dbReference>
<reference evidence="2" key="1">
    <citation type="submission" date="2024-03" db="EMBL/GenBank/DDBJ databases">
        <title>WGS assembly of Saponaria officinalis var. Norfolk2.</title>
        <authorList>
            <person name="Jenkins J."/>
            <person name="Shu S."/>
            <person name="Grimwood J."/>
            <person name="Barry K."/>
            <person name="Goodstein D."/>
            <person name="Schmutz J."/>
            <person name="Leebens-Mack J."/>
            <person name="Osbourn A."/>
        </authorList>
    </citation>
    <scope>NUCLEOTIDE SEQUENCE [LARGE SCALE GENOMIC DNA]</scope>
    <source>
        <strain evidence="2">JIC</strain>
    </source>
</reference>
<proteinExistence type="predicted"/>